<dbReference type="SUPFAM" id="SSF53474">
    <property type="entry name" value="alpha/beta-Hydrolases"/>
    <property type="match status" value="1"/>
</dbReference>
<protein>
    <recommendedName>
        <fullName evidence="3">Esterase</fullName>
    </recommendedName>
</protein>
<reference evidence="1 2" key="1">
    <citation type="submission" date="2016-07" db="EMBL/GenBank/DDBJ databases">
        <title>Complete genome sequence of the Lentzea guizhouensis DHS C013.</title>
        <authorList>
            <person name="Cao C."/>
        </authorList>
    </citation>
    <scope>NUCLEOTIDE SEQUENCE [LARGE SCALE GENOMIC DNA]</scope>
    <source>
        <strain evidence="1 2">DHS C013</strain>
    </source>
</reference>
<accession>A0A1B2HN91</accession>
<gene>
    <name evidence="1" type="ORF">BBK82_27115</name>
</gene>
<dbReference type="PROSITE" id="PS51318">
    <property type="entry name" value="TAT"/>
    <property type="match status" value="1"/>
</dbReference>
<sequence>MGISRRTLLLGGAALVGTAGVAGALTPPGRRFLGWTGPDGVVPDVPPVPVVATPWGAWMGTDGPVVLVLHGRGGSVAWWEELGLPRFLAASGSRMRFAVVNGGEDYWVGLTPPVPFEAALGVSMGGFGVLDIATRRALRAVAAISPAVFPSWEDAERINGFASREVWEAHEPLRRASSIGSPVGVWCGREDPFHDAAVEVARSARAEVGSFEHGAHDVGYWRRVLPEAVRFIGDRLTGR</sequence>
<dbReference type="EMBL" id="CP016793">
    <property type="protein sequence ID" value="ANZ39197.1"/>
    <property type="molecule type" value="Genomic_DNA"/>
</dbReference>
<dbReference type="KEGG" id="led:BBK82_27115"/>
<dbReference type="InterPro" id="IPR029058">
    <property type="entry name" value="AB_hydrolase_fold"/>
</dbReference>
<evidence type="ECO:0008006" key="3">
    <source>
        <dbReference type="Google" id="ProtNLM"/>
    </source>
</evidence>
<dbReference type="Gene3D" id="3.40.50.1820">
    <property type="entry name" value="alpha/beta hydrolase"/>
    <property type="match status" value="1"/>
</dbReference>
<dbReference type="STRING" id="1586287.BBK82_27115"/>
<dbReference type="InterPro" id="IPR006311">
    <property type="entry name" value="TAT_signal"/>
</dbReference>
<evidence type="ECO:0000313" key="2">
    <source>
        <dbReference type="Proteomes" id="UP000093053"/>
    </source>
</evidence>
<name>A0A1B2HN91_9PSEU</name>
<evidence type="ECO:0000313" key="1">
    <source>
        <dbReference type="EMBL" id="ANZ39197.1"/>
    </source>
</evidence>
<dbReference type="RefSeq" id="WP_065917539.1">
    <property type="nucleotide sequence ID" value="NZ_CP016793.1"/>
</dbReference>
<dbReference type="OrthoDB" id="3210113at2"/>
<organism evidence="1 2">
    <name type="scientific">Lentzea guizhouensis</name>
    <dbReference type="NCBI Taxonomy" id="1586287"/>
    <lineage>
        <taxon>Bacteria</taxon>
        <taxon>Bacillati</taxon>
        <taxon>Actinomycetota</taxon>
        <taxon>Actinomycetes</taxon>
        <taxon>Pseudonocardiales</taxon>
        <taxon>Pseudonocardiaceae</taxon>
        <taxon>Lentzea</taxon>
    </lineage>
</organism>
<dbReference type="AlphaFoldDB" id="A0A1B2HN91"/>
<proteinExistence type="predicted"/>
<dbReference type="Proteomes" id="UP000093053">
    <property type="component" value="Chromosome"/>
</dbReference>
<keyword evidence="2" id="KW-1185">Reference proteome</keyword>